<dbReference type="Pfam" id="PF07648">
    <property type="entry name" value="Kazal_2"/>
    <property type="match status" value="1"/>
</dbReference>
<comment type="caution">
    <text evidence="2">The sequence shown here is derived from an EMBL/GenBank/DDBJ whole genome shotgun (WGS) entry which is preliminary data.</text>
</comment>
<accession>A0AAU9WKX3</accession>
<dbReference type="SUPFAM" id="SSF100895">
    <property type="entry name" value="Kazal-type serine protease inhibitors"/>
    <property type="match status" value="1"/>
</dbReference>
<dbReference type="PROSITE" id="PS51465">
    <property type="entry name" value="KAZAL_2"/>
    <property type="match status" value="1"/>
</dbReference>
<keyword evidence="3" id="KW-1185">Reference proteome</keyword>
<evidence type="ECO:0000313" key="2">
    <source>
        <dbReference type="EMBL" id="CAH3117552.1"/>
    </source>
</evidence>
<dbReference type="Gene3D" id="3.30.60.30">
    <property type="match status" value="1"/>
</dbReference>
<name>A0AAU9WKX3_9CNID</name>
<dbReference type="InterPro" id="IPR036058">
    <property type="entry name" value="Kazal_dom_sf"/>
</dbReference>
<gene>
    <name evidence="2" type="ORF">PMEA_00007550</name>
</gene>
<dbReference type="AlphaFoldDB" id="A0AAU9WKX3"/>
<reference evidence="2 3" key="1">
    <citation type="submission" date="2022-05" db="EMBL/GenBank/DDBJ databases">
        <authorList>
            <consortium name="Genoscope - CEA"/>
            <person name="William W."/>
        </authorList>
    </citation>
    <scope>NUCLEOTIDE SEQUENCE [LARGE SCALE GENOMIC DNA]</scope>
</reference>
<organism evidence="2 3">
    <name type="scientific">Pocillopora meandrina</name>
    <dbReference type="NCBI Taxonomy" id="46732"/>
    <lineage>
        <taxon>Eukaryota</taxon>
        <taxon>Metazoa</taxon>
        <taxon>Cnidaria</taxon>
        <taxon>Anthozoa</taxon>
        <taxon>Hexacorallia</taxon>
        <taxon>Scleractinia</taxon>
        <taxon>Astrocoeniina</taxon>
        <taxon>Pocilloporidae</taxon>
        <taxon>Pocillopora</taxon>
    </lineage>
</organism>
<feature type="non-terminal residue" evidence="2">
    <location>
        <position position="65"/>
    </location>
</feature>
<dbReference type="SMART" id="SM00280">
    <property type="entry name" value="KAZAL"/>
    <property type="match status" value="1"/>
</dbReference>
<protein>
    <recommendedName>
        <fullName evidence="1">Kazal-like domain-containing protein</fullName>
    </recommendedName>
</protein>
<sequence>MMKEVCGSDNVTYDNECLLKKAACENHTEIEILLFHFHLSGCDKKCSSLFSHCVKHKGNEEKCEC</sequence>
<evidence type="ECO:0000313" key="3">
    <source>
        <dbReference type="Proteomes" id="UP001159428"/>
    </source>
</evidence>
<proteinExistence type="predicted"/>
<dbReference type="InterPro" id="IPR002350">
    <property type="entry name" value="Kazal_dom"/>
</dbReference>
<dbReference type="CDD" id="cd00104">
    <property type="entry name" value="KAZAL_FS"/>
    <property type="match status" value="1"/>
</dbReference>
<feature type="domain" description="Kazal-like" evidence="1">
    <location>
        <begin position="1"/>
        <end position="44"/>
    </location>
</feature>
<evidence type="ECO:0000259" key="1">
    <source>
        <dbReference type="PROSITE" id="PS51465"/>
    </source>
</evidence>
<dbReference type="EMBL" id="CALNXJ010000016">
    <property type="protein sequence ID" value="CAH3117552.1"/>
    <property type="molecule type" value="Genomic_DNA"/>
</dbReference>
<dbReference type="Proteomes" id="UP001159428">
    <property type="component" value="Unassembled WGS sequence"/>
</dbReference>